<dbReference type="SUPFAM" id="SSF48452">
    <property type="entry name" value="TPR-like"/>
    <property type="match status" value="1"/>
</dbReference>
<dbReference type="InterPro" id="IPR011990">
    <property type="entry name" value="TPR-like_helical_dom_sf"/>
</dbReference>
<dbReference type="Gene3D" id="1.25.40.390">
    <property type="match status" value="1"/>
</dbReference>
<gene>
    <name evidence="1" type="ORF">M23134_00300</name>
</gene>
<sequence>MSPAASNVNNDQLPLRFLYPSNEQSLSVANYQTAVNNLGAMLNWG</sequence>
<dbReference type="Proteomes" id="UP000004095">
    <property type="component" value="Unassembled WGS sequence"/>
</dbReference>
<proteinExistence type="predicted"/>
<dbReference type="EMBL" id="AAWS01000020">
    <property type="protein sequence ID" value="EAY27859.1"/>
    <property type="molecule type" value="Genomic_DNA"/>
</dbReference>
<reference evidence="1 2" key="1">
    <citation type="submission" date="2007-01" db="EMBL/GenBank/DDBJ databases">
        <authorList>
            <person name="Haygood M."/>
            <person name="Podell S."/>
            <person name="Anderson C."/>
            <person name="Hopkinson B."/>
            <person name="Roe K."/>
            <person name="Barbeau K."/>
            <person name="Gaasterland T."/>
            <person name="Ferriera S."/>
            <person name="Johnson J."/>
            <person name="Kravitz S."/>
            <person name="Beeson K."/>
            <person name="Sutton G."/>
            <person name="Rogers Y.-H."/>
            <person name="Friedman R."/>
            <person name="Frazier M."/>
            <person name="Venter J.C."/>
        </authorList>
    </citation>
    <scope>NUCLEOTIDE SEQUENCE [LARGE SCALE GENOMIC DNA]</scope>
    <source>
        <strain evidence="1 2">ATCC 23134</strain>
    </source>
</reference>
<organism evidence="1 2">
    <name type="scientific">Microscilla marina ATCC 23134</name>
    <dbReference type="NCBI Taxonomy" id="313606"/>
    <lineage>
        <taxon>Bacteria</taxon>
        <taxon>Pseudomonadati</taxon>
        <taxon>Bacteroidota</taxon>
        <taxon>Cytophagia</taxon>
        <taxon>Cytophagales</taxon>
        <taxon>Microscillaceae</taxon>
        <taxon>Microscilla</taxon>
    </lineage>
</organism>
<evidence type="ECO:0000313" key="1">
    <source>
        <dbReference type="EMBL" id="EAY27859.1"/>
    </source>
</evidence>
<accession>A1ZP67</accession>
<comment type="caution">
    <text evidence="1">The sequence shown here is derived from an EMBL/GenBank/DDBJ whole genome shotgun (WGS) entry which is preliminary data.</text>
</comment>
<dbReference type="AlphaFoldDB" id="A1ZP67"/>
<name>A1ZP67_MICM2</name>
<protein>
    <submittedName>
        <fullName evidence="1">Uncharacterized protein</fullName>
    </submittedName>
</protein>
<evidence type="ECO:0000313" key="2">
    <source>
        <dbReference type="Proteomes" id="UP000004095"/>
    </source>
</evidence>
<keyword evidence="2" id="KW-1185">Reference proteome</keyword>